<proteinExistence type="predicted"/>
<gene>
    <name evidence="1" type="ORF">C7382_10386</name>
</gene>
<organism evidence="1 2">
    <name type="scientific">Porphyromonas loveana</name>
    <dbReference type="NCBI Taxonomy" id="1884669"/>
    <lineage>
        <taxon>Bacteria</taxon>
        <taxon>Pseudomonadati</taxon>
        <taxon>Bacteroidota</taxon>
        <taxon>Bacteroidia</taxon>
        <taxon>Bacteroidales</taxon>
        <taxon>Porphyromonadaceae</taxon>
        <taxon>Porphyromonas</taxon>
    </lineage>
</organism>
<keyword evidence="2" id="KW-1185">Reference proteome</keyword>
<evidence type="ECO:0000313" key="2">
    <source>
        <dbReference type="Proteomes" id="UP000245462"/>
    </source>
</evidence>
<dbReference type="Proteomes" id="UP000245462">
    <property type="component" value="Unassembled WGS sequence"/>
</dbReference>
<protein>
    <submittedName>
        <fullName evidence="1">Uncharacterized protein</fullName>
    </submittedName>
</protein>
<dbReference type="AlphaFoldDB" id="A0A2U1FMH0"/>
<reference evidence="1 2" key="1">
    <citation type="submission" date="2018-04" db="EMBL/GenBank/DDBJ databases">
        <title>Genomic Encyclopedia of Type Strains, Phase IV (KMG-IV): sequencing the most valuable type-strain genomes for metagenomic binning, comparative biology and taxonomic classification.</title>
        <authorList>
            <person name="Goeker M."/>
        </authorList>
    </citation>
    <scope>NUCLEOTIDE SEQUENCE [LARGE SCALE GENOMIC DNA]</scope>
    <source>
        <strain evidence="1 2">DSM 28520</strain>
    </source>
</reference>
<accession>A0A2U1FMH0</accession>
<sequence length="37" mass="4420">MIPNIVNFCCFGFYFSWTKKVFNTEGALRIILNKRTF</sequence>
<comment type="caution">
    <text evidence="1">The sequence shown here is derived from an EMBL/GenBank/DDBJ whole genome shotgun (WGS) entry which is preliminary data.</text>
</comment>
<evidence type="ECO:0000313" key="1">
    <source>
        <dbReference type="EMBL" id="PVZ13391.1"/>
    </source>
</evidence>
<name>A0A2U1FMH0_9PORP</name>
<dbReference type="EMBL" id="QEKY01000003">
    <property type="protein sequence ID" value="PVZ13391.1"/>
    <property type="molecule type" value="Genomic_DNA"/>
</dbReference>